<dbReference type="GO" id="GO:0061630">
    <property type="term" value="F:ubiquitin protein ligase activity"/>
    <property type="evidence" value="ECO:0007669"/>
    <property type="project" value="UniProtKB-EC"/>
</dbReference>
<keyword evidence="8 11" id="KW-1133">Transmembrane helix</keyword>
<keyword evidence="9 11" id="KW-0472">Membrane</keyword>
<proteinExistence type="predicted"/>
<evidence type="ECO:0000313" key="14">
    <source>
        <dbReference type="Proteomes" id="UP000030755"/>
    </source>
</evidence>
<feature type="transmembrane region" description="Helical" evidence="11">
    <location>
        <begin position="907"/>
        <end position="929"/>
    </location>
</feature>
<feature type="transmembrane region" description="Helical" evidence="11">
    <location>
        <begin position="753"/>
        <end position="770"/>
    </location>
</feature>
<reference evidence="13 14" key="1">
    <citation type="journal article" date="2013" name="Curr. Biol.">
        <title>Shared signatures of parasitism and phylogenomics unite Cryptomycota and microsporidia.</title>
        <authorList>
            <person name="James T.Y."/>
            <person name="Pelin A."/>
            <person name="Bonen L."/>
            <person name="Ahrendt S."/>
            <person name="Sain D."/>
            <person name="Corradi N."/>
            <person name="Stajich J.E."/>
        </authorList>
    </citation>
    <scope>NUCLEOTIDE SEQUENCE [LARGE SCALE GENOMIC DNA]</scope>
    <source>
        <strain evidence="13 14">CSF55</strain>
    </source>
</reference>
<comment type="subcellular location">
    <subcellularLocation>
        <location evidence="2">Membrane</location>
        <topology evidence="2">Multi-pass membrane protein</topology>
    </subcellularLocation>
</comment>
<evidence type="ECO:0000256" key="4">
    <source>
        <dbReference type="ARBA" id="ARBA00012483"/>
    </source>
</evidence>
<feature type="transmembrane region" description="Helical" evidence="11">
    <location>
        <begin position="420"/>
        <end position="446"/>
    </location>
</feature>
<feature type="compositionally biased region" description="Acidic residues" evidence="10">
    <location>
        <begin position="109"/>
        <end position="135"/>
    </location>
</feature>
<feature type="transmembrane region" description="Helical" evidence="11">
    <location>
        <begin position="713"/>
        <end position="733"/>
    </location>
</feature>
<evidence type="ECO:0000256" key="3">
    <source>
        <dbReference type="ARBA" id="ARBA00004906"/>
    </source>
</evidence>
<dbReference type="Proteomes" id="UP000030755">
    <property type="component" value="Unassembled WGS sequence"/>
</dbReference>
<dbReference type="HOGENOM" id="CLU_306977_0_0_1"/>
<dbReference type="OrthoDB" id="264354at2759"/>
<feature type="transmembrane region" description="Helical" evidence="11">
    <location>
        <begin position="528"/>
        <end position="553"/>
    </location>
</feature>
<evidence type="ECO:0000256" key="6">
    <source>
        <dbReference type="ARBA" id="ARBA00022692"/>
    </source>
</evidence>
<evidence type="ECO:0000256" key="9">
    <source>
        <dbReference type="ARBA" id="ARBA00023136"/>
    </source>
</evidence>
<keyword evidence="5" id="KW-0808">Transferase</keyword>
<dbReference type="AlphaFoldDB" id="A0A075AZX7"/>
<feature type="transmembrane region" description="Helical" evidence="11">
    <location>
        <begin position="309"/>
        <end position="338"/>
    </location>
</feature>
<keyword evidence="6 11" id="KW-0812">Transmembrane</keyword>
<evidence type="ECO:0000256" key="7">
    <source>
        <dbReference type="ARBA" id="ARBA00022786"/>
    </source>
</evidence>
<feature type="transmembrane region" description="Helical" evidence="11">
    <location>
        <begin position="791"/>
        <end position="815"/>
    </location>
</feature>
<name>A0A075AZX7_ROZAC</name>
<evidence type="ECO:0000256" key="11">
    <source>
        <dbReference type="SAM" id="Phobius"/>
    </source>
</evidence>
<organism evidence="13 14">
    <name type="scientific">Rozella allomycis (strain CSF55)</name>
    <dbReference type="NCBI Taxonomy" id="988480"/>
    <lineage>
        <taxon>Eukaryota</taxon>
        <taxon>Fungi</taxon>
        <taxon>Fungi incertae sedis</taxon>
        <taxon>Cryptomycota</taxon>
        <taxon>Cryptomycota incertae sedis</taxon>
        <taxon>Rozella</taxon>
    </lineage>
</organism>
<protein>
    <recommendedName>
        <fullName evidence="4">RING-type E3 ubiquitin transferase</fullName>
        <ecNumber evidence="4">2.3.2.27</ecNumber>
    </recommendedName>
</protein>
<dbReference type="GO" id="GO:0005789">
    <property type="term" value="C:endoplasmic reticulum membrane"/>
    <property type="evidence" value="ECO:0007669"/>
    <property type="project" value="TreeGrafter"/>
</dbReference>
<feature type="transmembrane region" description="Helical" evidence="11">
    <location>
        <begin position="875"/>
        <end position="901"/>
    </location>
</feature>
<feature type="compositionally biased region" description="Acidic residues" evidence="10">
    <location>
        <begin position="248"/>
        <end position="265"/>
    </location>
</feature>
<comment type="pathway">
    <text evidence="3">Protein modification; protein ubiquitination.</text>
</comment>
<evidence type="ECO:0000256" key="5">
    <source>
        <dbReference type="ARBA" id="ARBA00022679"/>
    </source>
</evidence>
<evidence type="ECO:0000256" key="8">
    <source>
        <dbReference type="ARBA" id="ARBA00022989"/>
    </source>
</evidence>
<feature type="transmembrane region" description="Helical" evidence="11">
    <location>
        <begin position="821"/>
        <end position="841"/>
    </location>
</feature>
<feature type="transmembrane region" description="Helical" evidence="11">
    <location>
        <begin position="68"/>
        <end position="92"/>
    </location>
</feature>
<keyword evidence="7" id="KW-0833">Ubl conjugation pathway</keyword>
<dbReference type="InterPro" id="IPR056521">
    <property type="entry name" value="MARCHF6-like_C"/>
</dbReference>
<feature type="transmembrane region" description="Helical" evidence="11">
    <location>
        <begin position="380"/>
        <end position="399"/>
    </location>
</feature>
<dbReference type="GO" id="GO:0036503">
    <property type="term" value="P:ERAD pathway"/>
    <property type="evidence" value="ECO:0007669"/>
    <property type="project" value="TreeGrafter"/>
</dbReference>
<feature type="transmembrane region" description="Helical" evidence="11">
    <location>
        <begin position="466"/>
        <end position="490"/>
    </location>
</feature>
<dbReference type="EMBL" id="KE560971">
    <property type="protein sequence ID" value="EPZ34262.1"/>
    <property type="molecule type" value="Genomic_DNA"/>
</dbReference>
<sequence length="964" mass="112149">MPNALPLSVFLLGMLKRLAMVLKKFSRYWLAVFVWSILTPQIAYRIFFYLSGITLVEETEDMDEGFKIVLHNFLGTSIMLFCVGFVMSVIFFRDAIATHQTLDEVQVPEVDDEPFTDEEESEEESEEEAESEEENVSMASASFTLKSPGSTWKSDRLRRAFEAVEERRRSTTSSRISVYEEDFARDGNFSFDSARLEDIPTSSGINYNVERREERRRSEESLMERAREEERRERGRAILQQLLQEQQESSDSEEDEIIEPDENDGENLVLDLNQNENIVNRNEFAEVENDLTAGEIFGVSGSLWNLVQYPLIVIGFVSVLCFTFISIPFVSGSTFLFVSLPFNYKLFKMWIHPWIQLLNIPLSLNFSHQDLVDYLDSMTSPVSIYICGLVSLLIPFLIVKEYLFNFFPSGREIYNLSKKIISTIFILFLELVMFPTFIGFLIIYSFKNIFDYSFESLIEFLFNHPRSITLGFFTIGIIFMIEFSTFVLWLRNTIRPGVLFFIRNPNDPNFRPISELVDRPLTQQLQRFYISSLIYSSVILILFGLSFKIISLINPFNIFPLSLNNFSLPYEDWFVHLAIPFLLKRLNLKYFLKSSFTFILRKYFSFLSLSSYFYGGRFLNEENENGSFVFVPSFDFIYDKTERRNITNRKVSNVYLKRYQLDTKYSDPEPLNSFSPIPDISWKKPSNFKKIRERYTIVYRPNNFKLRIISFHFLLWLSWICSIFSTFVLPLALGRSLIFNLTGQNSSDIPSLLLGQSILISIASIIYKFPRGLTLDQLFSTLVKSSKVIANYLYAFVFLGLVIPVLAGLSLKLLFMKQDVMSLYLVSVLWIMGAIVCHFIYNISPFLINHHPFFSSVNNLRNVDSLNIRDLNSSIIFPSLVFLSSSILTPYLFAFTLHLVLELPLDLYYTLLRYSYLAFYALFPAYKILNMGFQSFERLIKTVRDDEYLVGKTLVNLERSISAR</sequence>
<feature type="transmembrane region" description="Helical" evidence="11">
    <location>
        <begin position="573"/>
        <end position="592"/>
    </location>
</feature>
<dbReference type="STRING" id="988480.A0A075AZX7"/>
<keyword evidence="14" id="KW-1185">Reference proteome</keyword>
<feature type="domain" description="E3 ubiquitin-protein ligase MARCHF6-like C-terminal" evidence="12">
    <location>
        <begin position="777"/>
        <end position="944"/>
    </location>
</feature>
<feature type="region of interest" description="Disordered" evidence="10">
    <location>
        <begin position="244"/>
        <end position="266"/>
    </location>
</feature>
<accession>A0A075AZX7</accession>
<evidence type="ECO:0000313" key="13">
    <source>
        <dbReference type="EMBL" id="EPZ34262.1"/>
    </source>
</evidence>
<feature type="compositionally biased region" description="Polar residues" evidence="10">
    <location>
        <begin position="137"/>
        <end position="147"/>
    </location>
</feature>
<evidence type="ECO:0000256" key="2">
    <source>
        <dbReference type="ARBA" id="ARBA00004141"/>
    </source>
</evidence>
<dbReference type="Pfam" id="PF23113">
    <property type="entry name" value="MARCHF6_C"/>
    <property type="match status" value="1"/>
</dbReference>
<evidence type="ECO:0000256" key="10">
    <source>
        <dbReference type="SAM" id="MobiDB-lite"/>
    </source>
</evidence>
<feature type="region of interest" description="Disordered" evidence="10">
    <location>
        <begin position="107"/>
        <end position="147"/>
    </location>
</feature>
<evidence type="ECO:0000259" key="12">
    <source>
        <dbReference type="Pfam" id="PF23113"/>
    </source>
</evidence>
<dbReference type="EC" id="2.3.2.27" evidence="4"/>
<dbReference type="PANTHER" id="PTHR13145:SF0">
    <property type="entry name" value="E3 UBIQUITIN-PROTEIN LIGASE MARCHF6"/>
    <property type="match status" value="1"/>
</dbReference>
<evidence type="ECO:0000256" key="1">
    <source>
        <dbReference type="ARBA" id="ARBA00000900"/>
    </source>
</evidence>
<dbReference type="PANTHER" id="PTHR13145">
    <property type="entry name" value="SSM4 PROTEIN"/>
    <property type="match status" value="1"/>
</dbReference>
<gene>
    <name evidence="13" type="ORF">O9G_001875</name>
</gene>
<feature type="transmembrane region" description="Helical" evidence="11">
    <location>
        <begin position="29"/>
        <end position="56"/>
    </location>
</feature>
<comment type="catalytic activity">
    <reaction evidence="1">
        <text>S-ubiquitinyl-[E2 ubiquitin-conjugating enzyme]-L-cysteine + [acceptor protein]-L-lysine = [E2 ubiquitin-conjugating enzyme]-L-cysteine + N(6)-ubiquitinyl-[acceptor protein]-L-lysine.</text>
        <dbReference type="EC" id="2.3.2.27"/>
    </reaction>
</comment>